<keyword evidence="4" id="KW-0812">Transmembrane</keyword>
<keyword evidence="3" id="KW-1134">Transmembrane beta strand</keyword>
<dbReference type="SUPFAM" id="SSF56935">
    <property type="entry name" value="Porins"/>
    <property type="match status" value="1"/>
</dbReference>
<protein>
    <submittedName>
        <fullName evidence="8">Long-chain fatty acid transport protein</fullName>
    </submittedName>
</protein>
<dbReference type="Proteomes" id="UP000182660">
    <property type="component" value="Unassembled WGS sequence"/>
</dbReference>
<evidence type="ECO:0000256" key="5">
    <source>
        <dbReference type="ARBA" id="ARBA00022729"/>
    </source>
</evidence>
<name>A0ABY1HAM2_9GAMM</name>
<comment type="similarity">
    <text evidence="2">Belongs to the OmpP1/FadL family.</text>
</comment>
<organism evidence="8 9">
    <name type="scientific">Moritella viscosa</name>
    <dbReference type="NCBI Taxonomy" id="80854"/>
    <lineage>
        <taxon>Bacteria</taxon>
        <taxon>Pseudomonadati</taxon>
        <taxon>Pseudomonadota</taxon>
        <taxon>Gammaproteobacteria</taxon>
        <taxon>Alteromonadales</taxon>
        <taxon>Moritellaceae</taxon>
        <taxon>Moritella</taxon>
    </lineage>
</organism>
<dbReference type="Pfam" id="PF03349">
    <property type="entry name" value="Toluene_X"/>
    <property type="match status" value="1"/>
</dbReference>
<gene>
    <name evidence="8" type="ORF">MT2528_0096</name>
</gene>
<evidence type="ECO:0000313" key="9">
    <source>
        <dbReference type="Proteomes" id="UP000182660"/>
    </source>
</evidence>
<evidence type="ECO:0000256" key="3">
    <source>
        <dbReference type="ARBA" id="ARBA00022452"/>
    </source>
</evidence>
<evidence type="ECO:0000313" key="8">
    <source>
        <dbReference type="EMBL" id="SGY81683.1"/>
    </source>
</evidence>
<dbReference type="EMBL" id="FPLJ01000004">
    <property type="protein sequence ID" value="SGY81683.1"/>
    <property type="molecule type" value="Genomic_DNA"/>
</dbReference>
<evidence type="ECO:0000256" key="4">
    <source>
        <dbReference type="ARBA" id="ARBA00022692"/>
    </source>
</evidence>
<dbReference type="PANTHER" id="PTHR35093:SF1">
    <property type="entry name" value="OUTER MEMBRANE LONG-CHAIN FATTY ACID RECEPTOR FADL FAMILY"/>
    <property type="match status" value="1"/>
</dbReference>
<keyword evidence="7" id="KW-0998">Cell outer membrane</keyword>
<evidence type="ECO:0000256" key="1">
    <source>
        <dbReference type="ARBA" id="ARBA00004571"/>
    </source>
</evidence>
<sequence length="85" mass="9396">MRAGYAYDEQAADSTLGIPDSDRQWYTTGMAYKVTKSLSFDLAAAFITGKTVTFEEEIPGITTKPKTFTSSGDAWLYSAQLNYSF</sequence>
<reference evidence="8 9" key="1">
    <citation type="submission" date="2016-11" db="EMBL/GenBank/DDBJ databases">
        <authorList>
            <person name="Klemetsen T."/>
        </authorList>
    </citation>
    <scope>NUCLEOTIDE SEQUENCE [LARGE SCALE GENOMIC DNA]</scope>
    <source>
        <strain evidence="8">MT 2528</strain>
    </source>
</reference>
<accession>A0ABY1HAM2</accession>
<comment type="subcellular location">
    <subcellularLocation>
        <location evidence="1">Cell outer membrane</location>
        <topology evidence="1">Multi-pass membrane protein</topology>
    </subcellularLocation>
</comment>
<keyword evidence="9" id="KW-1185">Reference proteome</keyword>
<comment type="caution">
    <text evidence="8">The sequence shown here is derived from an EMBL/GenBank/DDBJ whole genome shotgun (WGS) entry which is preliminary data.</text>
</comment>
<dbReference type="Gene3D" id="2.40.160.60">
    <property type="entry name" value="Outer membrane protein transport protein (OMPP1/FadL/TodX)"/>
    <property type="match status" value="1"/>
</dbReference>
<keyword evidence="6" id="KW-0472">Membrane</keyword>
<proteinExistence type="inferred from homology"/>
<evidence type="ECO:0000256" key="7">
    <source>
        <dbReference type="ARBA" id="ARBA00023237"/>
    </source>
</evidence>
<keyword evidence="5" id="KW-0732">Signal</keyword>
<dbReference type="PANTHER" id="PTHR35093">
    <property type="entry name" value="OUTER MEMBRANE PROTEIN NMB0088-RELATED"/>
    <property type="match status" value="1"/>
</dbReference>
<evidence type="ECO:0000256" key="6">
    <source>
        <dbReference type="ARBA" id="ARBA00023136"/>
    </source>
</evidence>
<evidence type="ECO:0000256" key="2">
    <source>
        <dbReference type="ARBA" id="ARBA00008163"/>
    </source>
</evidence>
<dbReference type="InterPro" id="IPR005017">
    <property type="entry name" value="OMPP1/FadL/TodX"/>
</dbReference>